<organism evidence="1 2">
    <name type="scientific">Rhododendron griersonianum</name>
    <dbReference type="NCBI Taxonomy" id="479676"/>
    <lineage>
        <taxon>Eukaryota</taxon>
        <taxon>Viridiplantae</taxon>
        <taxon>Streptophyta</taxon>
        <taxon>Embryophyta</taxon>
        <taxon>Tracheophyta</taxon>
        <taxon>Spermatophyta</taxon>
        <taxon>Magnoliopsida</taxon>
        <taxon>eudicotyledons</taxon>
        <taxon>Gunneridae</taxon>
        <taxon>Pentapetalae</taxon>
        <taxon>asterids</taxon>
        <taxon>Ericales</taxon>
        <taxon>Ericaceae</taxon>
        <taxon>Ericoideae</taxon>
        <taxon>Rhodoreae</taxon>
        <taxon>Rhododendron</taxon>
    </lineage>
</organism>
<name>A0AAV6JP35_9ERIC</name>
<dbReference type="EMBL" id="JACTNZ010000007">
    <property type="protein sequence ID" value="KAG5542468.1"/>
    <property type="molecule type" value="Genomic_DNA"/>
</dbReference>
<dbReference type="Proteomes" id="UP000823749">
    <property type="component" value="Chromosome 7"/>
</dbReference>
<evidence type="ECO:0000313" key="2">
    <source>
        <dbReference type="Proteomes" id="UP000823749"/>
    </source>
</evidence>
<sequence>MMEIGKGFKATPGERVVEEVVTSVGVEEEGTTEKLPFKAVVLLQIDYSKLPACARIENSFLSMTKMYSAPCAWNCSWNCLQTAHRISKCGMVVVLDLMARYMQLLKAIN</sequence>
<protein>
    <submittedName>
        <fullName evidence="1">Uncharacterized protein</fullName>
    </submittedName>
</protein>
<keyword evidence="2" id="KW-1185">Reference proteome</keyword>
<gene>
    <name evidence="1" type="ORF">RHGRI_022117</name>
</gene>
<reference evidence="1" key="1">
    <citation type="submission" date="2020-08" db="EMBL/GenBank/DDBJ databases">
        <title>Plant Genome Project.</title>
        <authorList>
            <person name="Zhang R.-G."/>
        </authorList>
    </citation>
    <scope>NUCLEOTIDE SEQUENCE</scope>
    <source>
        <strain evidence="1">WSP0</strain>
        <tissue evidence="1">Leaf</tissue>
    </source>
</reference>
<proteinExistence type="predicted"/>
<comment type="caution">
    <text evidence="1">The sequence shown here is derived from an EMBL/GenBank/DDBJ whole genome shotgun (WGS) entry which is preliminary data.</text>
</comment>
<accession>A0AAV6JP35</accession>
<dbReference type="AlphaFoldDB" id="A0AAV6JP35"/>
<evidence type="ECO:0000313" key="1">
    <source>
        <dbReference type="EMBL" id="KAG5542468.1"/>
    </source>
</evidence>